<keyword evidence="1" id="KW-0472">Membrane</keyword>
<keyword evidence="1" id="KW-0812">Transmembrane</keyword>
<feature type="transmembrane region" description="Helical" evidence="1">
    <location>
        <begin position="94"/>
        <end position="117"/>
    </location>
</feature>
<dbReference type="EMBL" id="AFZC02000002">
    <property type="protein sequence ID" value="EHL09662.1"/>
    <property type="molecule type" value="Genomic_DNA"/>
</dbReference>
<keyword evidence="1" id="KW-1133">Transmembrane helix</keyword>
<sequence length="217" mass="24262">MQGLIRNHYYKIVSKLKILLIFIFFTGVSILIFGGREEIPLFAFLCINVIGFPFISSIGLRKNNIDKWNRYILSLPVKRCEIVKSVFATQAITILIGSMLSVILFLTSFLIHGFAFYRYIDVVLLFSSAIGISLIMNAIFLPISYLDSNDRTEAMSIISLIISVAIMLGLIAVINILIEKPTDMQLMIFATGNLVLAIAVFLISCSLTVSIYSKQDC</sequence>
<evidence type="ECO:0008006" key="4">
    <source>
        <dbReference type="Google" id="ProtNLM"/>
    </source>
</evidence>
<name>G9WQK2_9FIRM</name>
<feature type="transmembrane region" description="Helical" evidence="1">
    <location>
        <begin position="12"/>
        <end position="33"/>
    </location>
</feature>
<reference evidence="2" key="2">
    <citation type="submission" date="2013-03" db="EMBL/GenBank/DDBJ databases">
        <title>The Genome Sequence of Oribacterium sp. ACB1.</title>
        <authorList>
            <consortium name="The Broad Institute Genomics Platform"/>
            <consortium name="The Broad Institute Genome Sequencing Center for Infectious Disease"/>
            <person name="Earl A."/>
            <person name="Ward D."/>
            <person name="Feldgarden M."/>
            <person name="Gevers D."/>
            <person name="Sizova M."/>
            <person name="Hazen A."/>
            <person name="Epstein S."/>
            <person name="Walker B."/>
            <person name="Young S."/>
            <person name="Zeng Q."/>
            <person name="Gargeya S."/>
            <person name="Fitzgerald M."/>
            <person name="Haas B."/>
            <person name="Abouelleil A."/>
            <person name="Allen A.W."/>
            <person name="Alvarado L."/>
            <person name="Arachchi H.M."/>
            <person name="Berlin A.M."/>
            <person name="Chapman S.B."/>
            <person name="Gainer-Dewar J."/>
            <person name="Goldberg J."/>
            <person name="Griggs A."/>
            <person name="Gujja S."/>
            <person name="Hansen M."/>
            <person name="Howarth C."/>
            <person name="Imamovic A."/>
            <person name="Ireland A."/>
            <person name="Larimer J."/>
            <person name="McCowan C."/>
            <person name="Murphy C."/>
            <person name="Pearson M."/>
            <person name="Poon T.W."/>
            <person name="Priest M."/>
            <person name="Roberts A."/>
            <person name="Saif S."/>
            <person name="Shea T."/>
            <person name="Sisk P."/>
            <person name="Sykes S."/>
            <person name="Wortman J."/>
            <person name="Nusbaum C."/>
            <person name="Birren B."/>
        </authorList>
    </citation>
    <scope>NUCLEOTIDE SEQUENCE [LARGE SCALE GENOMIC DNA]</scope>
    <source>
        <strain evidence="2">ACB1</strain>
    </source>
</reference>
<dbReference type="RefSeq" id="WP_009535474.1">
    <property type="nucleotide sequence ID" value="NZ_KE148312.1"/>
</dbReference>
<accession>G9WQK2</accession>
<feature type="transmembrane region" description="Helical" evidence="1">
    <location>
        <begin position="157"/>
        <end position="178"/>
    </location>
</feature>
<dbReference type="STRING" id="796943.HMPREF9625_01635"/>
<keyword evidence="3" id="KW-1185">Reference proteome</keyword>
<feature type="transmembrane region" description="Helical" evidence="1">
    <location>
        <begin position="39"/>
        <end position="60"/>
    </location>
</feature>
<reference evidence="2" key="1">
    <citation type="submission" date="2011-08" db="EMBL/GenBank/DDBJ databases">
        <authorList>
            <consortium name="The Broad Institute Genome Sequencing Platform"/>
            <person name="Earl A."/>
            <person name="Ward D."/>
            <person name="Feldgarden M."/>
            <person name="Gevers D."/>
            <person name="Sizova M."/>
            <person name="Hazen A."/>
            <person name="Epstein S."/>
            <person name="Young S.K."/>
            <person name="Zeng Q."/>
            <person name="Gargeya S."/>
            <person name="Fitzgerald M."/>
            <person name="Haas B."/>
            <person name="Abouelleil A."/>
            <person name="Alvarado L."/>
            <person name="Arachchi H.M."/>
            <person name="Berlin A."/>
            <person name="Brown A."/>
            <person name="Chapman S.B."/>
            <person name="Chen Z."/>
            <person name="Dunbar C."/>
            <person name="Freedman E."/>
            <person name="Gearin G."/>
            <person name="Gellesch M."/>
            <person name="Goldberg J."/>
            <person name="Griggs A."/>
            <person name="Gujja S."/>
            <person name="Heiman D."/>
            <person name="Howarth C."/>
            <person name="Larson L."/>
            <person name="Lui A."/>
            <person name="MacDonald P.J.P."/>
            <person name="Montmayeur A."/>
            <person name="Murphy C."/>
            <person name="Neiman D."/>
            <person name="Pearson M."/>
            <person name="Priest M."/>
            <person name="Roberts A."/>
            <person name="Saif S."/>
            <person name="Shea T."/>
            <person name="Shenoy N."/>
            <person name="Sisk P."/>
            <person name="Stolte C."/>
            <person name="Sykes S."/>
            <person name="Wortman J."/>
            <person name="Nusbaum C."/>
            <person name="Birren B."/>
        </authorList>
    </citation>
    <scope>NUCLEOTIDE SEQUENCE</scope>
    <source>
        <strain evidence="2">ACB1</strain>
    </source>
</reference>
<dbReference type="Pfam" id="PF13346">
    <property type="entry name" value="ABC2_membrane_5"/>
    <property type="match status" value="1"/>
</dbReference>
<feature type="transmembrane region" description="Helical" evidence="1">
    <location>
        <begin position="184"/>
        <end position="212"/>
    </location>
</feature>
<dbReference type="InterPro" id="IPR025699">
    <property type="entry name" value="ABC2_memb-like"/>
</dbReference>
<dbReference type="AlphaFoldDB" id="G9WQK2"/>
<comment type="caution">
    <text evidence="2">The sequence shown here is derived from an EMBL/GenBank/DDBJ whole genome shotgun (WGS) entry which is preliminary data.</text>
</comment>
<evidence type="ECO:0000313" key="2">
    <source>
        <dbReference type="EMBL" id="EHL09662.1"/>
    </source>
</evidence>
<gene>
    <name evidence="2" type="ORF">HMPREF9625_01635</name>
</gene>
<dbReference type="Proteomes" id="UP000018461">
    <property type="component" value="Unassembled WGS sequence"/>
</dbReference>
<evidence type="ECO:0000313" key="3">
    <source>
        <dbReference type="Proteomes" id="UP000018461"/>
    </source>
</evidence>
<feature type="transmembrane region" description="Helical" evidence="1">
    <location>
        <begin position="123"/>
        <end position="145"/>
    </location>
</feature>
<dbReference type="HOGENOM" id="CLU_102880_2_1_9"/>
<protein>
    <recommendedName>
        <fullName evidence="4">ABC-2 transporter permease</fullName>
    </recommendedName>
</protein>
<dbReference type="PATRIC" id="fig|796943.3.peg.2100"/>
<organism evidence="2 3">
    <name type="scientific">Oribacterium parvum ACB1</name>
    <dbReference type="NCBI Taxonomy" id="796943"/>
    <lineage>
        <taxon>Bacteria</taxon>
        <taxon>Bacillati</taxon>
        <taxon>Bacillota</taxon>
        <taxon>Clostridia</taxon>
        <taxon>Lachnospirales</taxon>
        <taxon>Lachnospiraceae</taxon>
        <taxon>Oribacterium</taxon>
    </lineage>
</organism>
<proteinExistence type="predicted"/>
<evidence type="ECO:0000256" key="1">
    <source>
        <dbReference type="SAM" id="Phobius"/>
    </source>
</evidence>